<organism evidence="6 7">
    <name type="scientific">Kockovaella imperatae</name>
    <dbReference type="NCBI Taxonomy" id="4999"/>
    <lineage>
        <taxon>Eukaryota</taxon>
        <taxon>Fungi</taxon>
        <taxon>Dikarya</taxon>
        <taxon>Basidiomycota</taxon>
        <taxon>Agaricomycotina</taxon>
        <taxon>Tremellomycetes</taxon>
        <taxon>Tremellales</taxon>
        <taxon>Cuniculitremaceae</taxon>
        <taxon>Kockovaella</taxon>
    </lineage>
</organism>
<dbReference type="OrthoDB" id="5783963at2759"/>
<dbReference type="PANTHER" id="PTHR15565">
    <property type="entry name" value="AATF PROTEIN APOPTOSIS ANTAGONIZING TRANSCRIPTION FACTOR"/>
    <property type="match status" value="1"/>
</dbReference>
<feature type="compositionally biased region" description="Basic and acidic residues" evidence="3">
    <location>
        <begin position="104"/>
        <end position="118"/>
    </location>
</feature>
<dbReference type="GeneID" id="33556996"/>
<feature type="region of interest" description="Disordered" evidence="3">
    <location>
        <begin position="1"/>
        <end position="182"/>
    </location>
</feature>
<dbReference type="STRING" id="4999.A0A1Y1UPC4"/>
<dbReference type="Pfam" id="PF13339">
    <property type="entry name" value="AATF-Che1"/>
    <property type="match status" value="1"/>
</dbReference>
<feature type="compositionally biased region" description="Acidic residues" evidence="3">
    <location>
        <begin position="79"/>
        <end position="103"/>
    </location>
</feature>
<dbReference type="InterPro" id="IPR025160">
    <property type="entry name" value="AATF"/>
</dbReference>
<comment type="similarity">
    <text evidence="1">Belongs to the AATF family.</text>
</comment>
<dbReference type="AlphaFoldDB" id="A0A1Y1UPC4"/>
<accession>A0A1Y1UPC4</accession>
<keyword evidence="7" id="KW-1185">Reference proteome</keyword>
<feature type="region of interest" description="Disordered" evidence="3">
    <location>
        <begin position="378"/>
        <end position="402"/>
    </location>
</feature>
<dbReference type="GO" id="GO:0000462">
    <property type="term" value="P:maturation of SSU-rRNA from tricistronic rRNA transcript (SSU-rRNA, 5.8S rRNA, LSU-rRNA)"/>
    <property type="evidence" value="ECO:0007669"/>
    <property type="project" value="TreeGrafter"/>
</dbReference>
<feature type="compositionally biased region" description="Basic and acidic residues" evidence="3">
    <location>
        <begin position="1"/>
        <end position="13"/>
    </location>
</feature>
<evidence type="ECO:0000256" key="1">
    <source>
        <dbReference type="ARBA" id="ARBA00008966"/>
    </source>
</evidence>
<dbReference type="FunCoup" id="A0A1Y1UPC4">
    <property type="interactions" value="498"/>
</dbReference>
<evidence type="ECO:0000259" key="4">
    <source>
        <dbReference type="Pfam" id="PF08164"/>
    </source>
</evidence>
<evidence type="ECO:0000313" key="7">
    <source>
        <dbReference type="Proteomes" id="UP000193218"/>
    </source>
</evidence>
<feature type="compositionally biased region" description="Polar residues" evidence="3">
    <location>
        <begin position="167"/>
        <end position="179"/>
    </location>
</feature>
<dbReference type="EMBL" id="NBSH01000003">
    <property type="protein sequence ID" value="ORX39417.1"/>
    <property type="molecule type" value="Genomic_DNA"/>
</dbReference>
<reference evidence="6 7" key="1">
    <citation type="submission" date="2017-03" db="EMBL/GenBank/DDBJ databases">
        <title>Widespread Adenine N6-methylation of Active Genes in Fungi.</title>
        <authorList>
            <consortium name="DOE Joint Genome Institute"/>
            <person name="Mondo S.J."/>
            <person name="Dannebaum R.O."/>
            <person name="Kuo R.C."/>
            <person name="Louie K.B."/>
            <person name="Bewick A.J."/>
            <person name="Labutti K."/>
            <person name="Haridas S."/>
            <person name="Kuo A."/>
            <person name="Salamov A."/>
            <person name="Ahrendt S.R."/>
            <person name="Lau R."/>
            <person name="Bowen B.P."/>
            <person name="Lipzen A."/>
            <person name="Sullivan W."/>
            <person name="Andreopoulos W.B."/>
            <person name="Clum A."/>
            <person name="Lindquist E."/>
            <person name="Daum C."/>
            <person name="Northen T.R."/>
            <person name="Ramamoorthy G."/>
            <person name="Schmitz R.J."/>
            <person name="Gryganskyi A."/>
            <person name="Culley D."/>
            <person name="Magnuson J."/>
            <person name="James T.Y."/>
            <person name="O'Malley M.A."/>
            <person name="Stajich J.E."/>
            <person name="Spatafora J.W."/>
            <person name="Visel A."/>
            <person name="Grigoriev I.V."/>
        </authorList>
    </citation>
    <scope>NUCLEOTIDE SEQUENCE [LARGE SCALE GENOMIC DNA]</scope>
    <source>
        <strain evidence="6 7">NRRL Y-17943</strain>
    </source>
</reference>
<dbReference type="PANTHER" id="PTHR15565:SF0">
    <property type="entry name" value="PROTEIN AATF"/>
    <property type="match status" value="1"/>
</dbReference>
<feature type="compositionally biased region" description="Acidic residues" evidence="3">
    <location>
        <begin position="125"/>
        <end position="161"/>
    </location>
</feature>
<name>A0A1Y1UPC4_9TREE</name>
<dbReference type="Pfam" id="PF08164">
    <property type="entry name" value="TRAUB"/>
    <property type="match status" value="1"/>
</dbReference>
<evidence type="ECO:0000256" key="2">
    <source>
        <dbReference type="ARBA" id="ARBA00013850"/>
    </source>
</evidence>
<comment type="caution">
    <text evidence="6">The sequence shown here is derived from an EMBL/GenBank/DDBJ whole genome shotgun (WGS) entry which is preliminary data.</text>
</comment>
<dbReference type="InterPro" id="IPR012617">
    <property type="entry name" value="AATF_C"/>
</dbReference>
<proteinExistence type="inferred from homology"/>
<gene>
    <name evidence="6" type="ORF">BD324DRAFT_619648</name>
</gene>
<dbReference type="GO" id="GO:0005730">
    <property type="term" value="C:nucleolus"/>
    <property type="evidence" value="ECO:0007669"/>
    <property type="project" value="TreeGrafter"/>
</dbReference>
<feature type="domain" description="AATF leucine zipper-containing" evidence="5">
    <location>
        <begin position="192"/>
        <end position="311"/>
    </location>
</feature>
<evidence type="ECO:0000313" key="6">
    <source>
        <dbReference type="EMBL" id="ORX39417.1"/>
    </source>
</evidence>
<feature type="domain" description="Apoptosis-antagonizing transcription factor C-terminal" evidence="4">
    <location>
        <begin position="363"/>
        <end position="438"/>
    </location>
</feature>
<evidence type="ECO:0000256" key="3">
    <source>
        <dbReference type="SAM" id="MobiDB-lite"/>
    </source>
</evidence>
<evidence type="ECO:0000259" key="5">
    <source>
        <dbReference type="Pfam" id="PF13339"/>
    </source>
</evidence>
<feature type="compositionally biased region" description="Polar residues" evidence="3">
    <location>
        <begin position="26"/>
        <end position="38"/>
    </location>
</feature>
<protein>
    <recommendedName>
        <fullName evidence="2">Protein BFR2</fullName>
    </recommendedName>
</protein>
<dbReference type="InterPro" id="IPR039223">
    <property type="entry name" value="AATF/Bfr2"/>
</dbReference>
<sequence>MSRPTLRDQLRALEDDDEASIDPENAYSSLDTVRIGQSNRDDYMDVGPSRLRGQLGDANQVLLGDKYAGTTVTRNKIFDDDEDEEQEGGGEDADSDDEEDESEDLRSEQDAEVEDHASGQRSGSEEDEGEDEESDGSNNDDEEEEEEDDDDDDEHDEDDPNSDPQPKASSSRLQASNSLDPVGALRAARAKDIERGRGIKRQKALFDGIVALRITFQKALAASNNILSTSPEHSQRKAEALDKLLALSDDLFELRKAILLPGTDTEEVADLGKRKRADASEDLLQASNDSLRLAEAQHSALVSILTKWYSKIQAATINVASKAAGSSKFLQSTKGQQSIVEVIQAGLSQAAGTTFMEHQEAGYRSLLREVIETRSVGGPDLSHLRREKKKKREAERGGSKGRKLRYTVHEKAQHFAVPVPLRDGWHEEQIDELFSSLLGGAGLQGAGTEGGVLSRDLGVDRGLTDLGGLRVF</sequence>
<dbReference type="InParanoid" id="A0A1Y1UPC4"/>
<dbReference type="RefSeq" id="XP_021873280.1">
    <property type="nucleotide sequence ID" value="XM_022015188.1"/>
</dbReference>
<dbReference type="Proteomes" id="UP000193218">
    <property type="component" value="Unassembled WGS sequence"/>
</dbReference>